<keyword evidence="4" id="KW-1185">Reference proteome</keyword>
<reference evidence="1 4" key="2">
    <citation type="submission" date="2023-10" db="EMBL/GenBank/DDBJ databases">
        <title>Pseudomonas otitidis isolated from a paediatric patient with cystic fibrosis in Chile.</title>
        <authorList>
            <person name="Amsteins-Romero L."/>
            <person name="Opazo-Capurro A."/>
            <person name="Matus-Kohler M."/>
            <person name="Gonzalez-Rocha G."/>
        </authorList>
    </citation>
    <scope>NUCLEOTIDE SEQUENCE [LARGE SCALE GENOMIC DNA]</scope>
    <source>
        <strain evidence="1 4">P-714</strain>
    </source>
</reference>
<evidence type="ECO:0000313" key="1">
    <source>
        <dbReference type="EMBL" id="MDV3439989.1"/>
    </source>
</evidence>
<evidence type="ECO:0000313" key="4">
    <source>
        <dbReference type="Proteomes" id="UP001273935"/>
    </source>
</evidence>
<name>A0A1I0UER9_9GAMM</name>
<dbReference type="AlphaFoldDB" id="A0A1I0UER9"/>
<evidence type="ECO:0000313" key="3">
    <source>
        <dbReference type="Proteomes" id="UP000461288"/>
    </source>
</evidence>
<dbReference type="RefSeq" id="WP_044405879.1">
    <property type="nucleotide sequence ID" value="NZ_BQHX01000024.1"/>
</dbReference>
<gene>
    <name evidence="2" type="ORF">GO594_21255</name>
    <name evidence="1" type="ORF">R0G64_11185</name>
</gene>
<sequence length="207" mass="23074">MTTFNVNFNVDDMEGKTVLVFLKPQNPQRDYRVHAWQVLTGSAGATESFDYEAVIETDVSSLGEKAGNQIISGRRPILPGQLLQAVSPSGLSPQLEPASTSLALEKLTPQQCGVINKTNPYTQFDSNWYVNGRPVVTMPKVDSRMTVSFEYEPNFYFMVATPPMIGQTYIVQNFSDMTRYVAPITATEVDVTLTRPSGLWTFDFIAR</sequence>
<dbReference type="STRING" id="319939.SAMN05216263_110215"/>
<accession>A0A1I0UER9</accession>
<dbReference type="Proteomes" id="UP000461288">
    <property type="component" value="Unassembled WGS sequence"/>
</dbReference>
<dbReference type="EMBL" id="WTFN01000062">
    <property type="protein sequence ID" value="MWK58516.1"/>
    <property type="molecule type" value="Genomic_DNA"/>
</dbReference>
<reference evidence="2 3" key="1">
    <citation type="submission" date="2019-12" db="EMBL/GenBank/DDBJ databases">
        <title>Draft genome sequence of Pseudomonas otitidis recovered from a chicken carcass.</title>
        <authorList>
            <person name="Vieira T.R."/>
            <person name="Oliviera E.F.C."/>
            <person name="Silva N.M.V."/>
            <person name="Sambrano G.E."/>
            <person name="Cibulski S.P."/>
            <person name="Cardoso M.R.I."/>
        </authorList>
    </citation>
    <scope>NUCLEOTIDE SEQUENCE [LARGE SCALE GENOMIC DNA]</scope>
    <source>
        <strain evidence="2 3">25_K</strain>
    </source>
</reference>
<evidence type="ECO:0000313" key="2">
    <source>
        <dbReference type="EMBL" id="MWK58516.1"/>
    </source>
</evidence>
<protein>
    <submittedName>
        <fullName evidence="2">Uncharacterized protein</fullName>
    </submittedName>
</protein>
<proteinExistence type="predicted"/>
<organism evidence="2 3">
    <name type="scientific">Metapseudomonas otitidis</name>
    <dbReference type="NCBI Taxonomy" id="319939"/>
    <lineage>
        <taxon>Bacteria</taxon>
        <taxon>Pseudomonadati</taxon>
        <taxon>Pseudomonadota</taxon>
        <taxon>Gammaproteobacteria</taxon>
        <taxon>Pseudomonadales</taxon>
        <taxon>Pseudomonadaceae</taxon>
        <taxon>Metapseudomonas</taxon>
    </lineage>
</organism>
<dbReference type="Proteomes" id="UP001273935">
    <property type="component" value="Unassembled WGS sequence"/>
</dbReference>
<comment type="caution">
    <text evidence="2">The sequence shown here is derived from an EMBL/GenBank/DDBJ whole genome shotgun (WGS) entry which is preliminary data.</text>
</comment>
<dbReference type="EMBL" id="JAWJUL010000034">
    <property type="protein sequence ID" value="MDV3439989.1"/>
    <property type="molecule type" value="Genomic_DNA"/>
</dbReference>